<dbReference type="RefSeq" id="WP_095264273.1">
    <property type="nucleotide sequence ID" value="NZ_NPBY01000021.1"/>
</dbReference>
<dbReference type="EMBL" id="WOAA01000002">
    <property type="protein sequence ID" value="MUG65145.1"/>
    <property type="molecule type" value="Genomic_DNA"/>
</dbReference>
<protein>
    <submittedName>
        <fullName evidence="2">Lasso peptide biosynthesis B2 protein</fullName>
    </submittedName>
    <submittedName>
        <fullName evidence="3">Stage V sporulation protein S</fullName>
    </submittedName>
</protein>
<dbReference type="Pfam" id="PF13471">
    <property type="entry name" value="Transglut_core3"/>
    <property type="match status" value="1"/>
</dbReference>
<reference evidence="3 4" key="1">
    <citation type="submission" date="2017-07" db="EMBL/GenBank/DDBJ databases">
        <title>Isolation and whole genome analysis of endospore-forming bacteria from heroin.</title>
        <authorList>
            <person name="Kalinowski J."/>
            <person name="Ahrens B."/>
            <person name="Al-Dilaimi A."/>
            <person name="Winkler A."/>
            <person name="Wibberg D."/>
            <person name="Schleenbecker U."/>
            <person name="Ruckert C."/>
            <person name="Wolfel R."/>
            <person name="Grass G."/>
        </authorList>
    </citation>
    <scope>NUCLEOTIDE SEQUENCE [LARGE SCALE GENOMIC DNA]</scope>
    <source>
        <strain evidence="3 4">7537-G1</strain>
    </source>
</reference>
<comment type="caution">
    <text evidence="3">The sequence shown here is derived from an EMBL/GenBank/DDBJ whole genome shotgun (WGS) entry which is preliminary data.</text>
</comment>
<dbReference type="AlphaFoldDB" id="A0A268EZ66"/>
<keyword evidence="5" id="KW-1185">Reference proteome</keyword>
<dbReference type="Proteomes" id="UP000435177">
    <property type="component" value="Unassembled WGS sequence"/>
</dbReference>
<proteinExistence type="predicted"/>
<organism evidence="3 4">
    <name type="scientific">Paenibacillus campinasensis</name>
    <dbReference type="NCBI Taxonomy" id="66347"/>
    <lineage>
        <taxon>Bacteria</taxon>
        <taxon>Bacillati</taxon>
        <taxon>Bacillota</taxon>
        <taxon>Bacilli</taxon>
        <taxon>Bacillales</taxon>
        <taxon>Paenibacillaceae</taxon>
        <taxon>Paenibacillus</taxon>
    </lineage>
</organism>
<gene>
    <name evidence="3" type="ORF">CHH67_06515</name>
    <name evidence="2" type="ORF">GNP94_03880</name>
</gene>
<dbReference type="OrthoDB" id="9812122at2"/>
<name>A0A268EZ66_9BACL</name>
<evidence type="ECO:0000313" key="2">
    <source>
        <dbReference type="EMBL" id="MUG65145.1"/>
    </source>
</evidence>
<evidence type="ECO:0000313" key="3">
    <source>
        <dbReference type="EMBL" id="PAD78412.1"/>
    </source>
</evidence>
<dbReference type="InterPro" id="IPR053521">
    <property type="entry name" value="McjB-like"/>
</dbReference>
<evidence type="ECO:0000259" key="1">
    <source>
        <dbReference type="Pfam" id="PF13471"/>
    </source>
</evidence>
<dbReference type="EMBL" id="NPBY01000021">
    <property type="protein sequence ID" value="PAD78412.1"/>
    <property type="molecule type" value="Genomic_DNA"/>
</dbReference>
<accession>A0A268EZ66</accession>
<reference evidence="2 5" key="2">
    <citation type="submission" date="2019-11" db="EMBL/GenBank/DDBJ databases">
        <title>Draft genome sequences of five Paenibacillus species of dairy origin.</title>
        <authorList>
            <person name="Olajide A.M."/>
            <person name="Chen S."/>
            <person name="Lapointe G."/>
        </authorList>
    </citation>
    <scope>NUCLEOTIDE SEQUENCE [LARGE SCALE GENOMIC DNA]</scope>
    <source>
        <strain evidence="2 5">3CS1</strain>
    </source>
</reference>
<dbReference type="Proteomes" id="UP000215596">
    <property type="component" value="Unassembled WGS sequence"/>
</dbReference>
<evidence type="ECO:0000313" key="5">
    <source>
        <dbReference type="Proteomes" id="UP000435177"/>
    </source>
</evidence>
<sequence length="164" mass="19020">MSLLRKARRFISYPWPMRFMFIEAYLFLAWGRIFKLLPFHKVRHTLGEYMKETPISGCTEQEQRLLRQISRAIHTMSRVTWWESQCLVKAVAAMKMLERRGLACTLYLGSGRDDHGKMAAHAWLRSGSYIVTGKEGHERYAVVGIFGKDSARNRAAAAVKRQRI</sequence>
<feature type="domain" description="Microcin J25-processing protein McjB C-terminal" evidence="1">
    <location>
        <begin position="57"/>
        <end position="143"/>
    </location>
</feature>
<dbReference type="InterPro" id="IPR032708">
    <property type="entry name" value="McjB_C"/>
</dbReference>
<evidence type="ECO:0000313" key="4">
    <source>
        <dbReference type="Proteomes" id="UP000215596"/>
    </source>
</evidence>
<dbReference type="NCBIfam" id="NF033537">
    <property type="entry name" value="lasso_biosyn_B2"/>
    <property type="match status" value="1"/>
</dbReference>